<evidence type="ECO:0000313" key="2">
    <source>
        <dbReference type="Proteomes" id="UP000295301"/>
    </source>
</evidence>
<comment type="caution">
    <text evidence="1">The sequence shown here is derived from an EMBL/GenBank/DDBJ whole genome shotgun (WGS) entry which is preliminary data.</text>
</comment>
<dbReference type="PANTHER" id="PTHR30292:SF0">
    <property type="entry name" value="5-OXOPROLINASE SUBUNIT A"/>
    <property type="match status" value="1"/>
</dbReference>
<dbReference type="SUPFAM" id="SSF88713">
    <property type="entry name" value="Glycoside hydrolase/deacetylase"/>
    <property type="match status" value="1"/>
</dbReference>
<name>A0A4R5VCW7_9RHOB</name>
<proteinExistence type="predicted"/>
<gene>
    <name evidence="1" type="primary">pxpA</name>
    <name evidence="1" type="ORF">E1832_07025</name>
</gene>
<dbReference type="Proteomes" id="UP000295301">
    <property type="component" value="Unassembled WGS sequence"/>
</dbReference>
<dbReference type="OrthoDB" id="9773478at2"/>
<keyword evidence="1" id="KW-0378">Hydrolase</keyword>
<dbReference type="GO" id="GO:0005975">
    <property type="term" value="P:carbohydrate metabolic process"/>
    <property type="evidence" value="ECO:0007669"/>
    <property type="project" value="InterPro"/>
</dbReference>
<dbReference type="InterPro" id="IPR005501">
    <property type="entry name" value="LamB/YcsF/PxpA-like"/>
</dbReference>
<protein>
    <submittedName>
        <fullName evidence="1">5-oxoprolinase subunit PxpA</fullName>
        <ecNumber evidence="1">3.5.2.9</ecNumber>
    </submittedName>
</protein>
<dbReference type="NCBIfam" id="NF003814">
    <property type="entry name" value="PRK05406.1-3"/>
    <property type="match status" value="1"/>
</dbReference>
<evidence type="ECO:0000313" key="1">
    <source>
        <dbReference type="EMBL" id="TDK50154.1"/>
    </source>
</evidence>
<organism evidence="1 2">
    <name type="scientific">Antarcticimicrobium luteum</name>
    <dbReference type="NCBI Taxonomy" id="2547397"/>
    <lineage>
        <taxon>Bacteria</taxon>
        <taxon>Pseudomonadati</taxon>
        <taxon>Pseudomonadota</taxon>
        <taxon>Alphaproteobacteria</taxon>
        <taxon>Rhodobacterales</taxon>
        <taxon>Paracoccaceae</taxon>
        <taxon>Antarcticimicrobium</taxon>
    </lineage>
</organism>
<dbReference type="GO" id="GO:0017168">
    <property type="term" value="F:5-oxoprolinase (ATP-hydrolyzing) activity"/>
    <property type="evidence" value="ECO:0007669"/>
    <property type="project" value="UniProtKB-EC"/>
</dbReference>
<accession>A0A4R5VCW7</accession>
<dbReference type="InterPro" id="IPR011330">
    <property type="entry name" value="Glyco_hydro/deAcase_b/a-brl"/>
</dbReference>
<dbReference type="EC" id="3.5.2.9" evidence="1"/>
<dbReference type="EMBL" id="SMUV01000058">
    <property type="protein sequence ID" value="TDK50154.1"/>
    <property type="molecule type" value="Genomic_DNA"/>
</dbReference>
<dbReference type="RefSeq" id="WP_133359026.1">
    <property type="nucleotide sequence ID" value="NZ_SMUV01000058.1"/>
</dbReference>
<dbReference type="Gene3D" id="3.20.20.370">
    <property type="entry name" value="Glycoside hydrolase/deacetylase"/>
    <property type="match status" value="1"/>
</dbReference>
<keyword evidence="2" id="KW-1185">Reference proteome</keyword>
<sequence>MVTINCDMGEAFGIYRFGDDAACMPFVTHANIACGFHASDPVTMRRTVRDAVQAGIRIGSHPGLPDREGFGRRPMQMTREEVYSLVLYQTGALQAFVRAQGGELSHIKPHGSLFGMAQNELHVAEGIADAAEALELPMIAYSDCCMSEVFTRRGIPFSCEFYADLDYGDDGRQIISREHAAVPSAVVCDKVLRAVKEGVTRSVNGKDVAVVAESICVHSDTPDALEVAKAVYETLKREGVLEAV</sequence>
<dbReference type="Pfam" id="PF03746">
    <property type="entry name" value="LamB_YcsF"/>
    <property type="match status" value="1"/>
</dbReference>
<reference evidence="1 2" key="1">
    <citation type="submission" date="2019-03" db="EMBL/GenBank/DDBJ databases">
        <title>Ruegeria lutea sp. nov., a novel strain, isolated from marine sediment, the Masan Bay, South Korea.</title>
        <authorList>
            <person name="Kim J."/>
            <person name="Kim D.-Y."/>
            <person name="Lee S.-S."/>
        </authorList>
    </citation>
    <scope>NUCLEOTIDE SEQUENCE [LARGE SCALE GENOMIC DNA]</scope>
    <source>
        <strain evidence="1 2">318-1</strain>
    </source>
</reference>
<dbReference type="PANTHER" id="PTHR30292">
    <property type="entry name" value="UNCHARACTERIZED PROTEIN YBGL-RELATED"/>
    <property type="match status" value="1"/>
</dbReference>
<dbReference type="AlphaFoldDB" id="A0A4R5VCW7"/>